<dbReference type="EMBL" id="LJAM02000650">
    <property type="protein sequence ID" value="RAP69657.1"/>
    <property type="molecule type" value="Genomic_DNA"/>
</dbReference>
<proteinExistence type="predicted"/>
<evidence type="ECO:0000313" key="2">
    <source>
        <dbReference type="Proteomes" id="UP000244334"/>
    </source>
</evidence>
<dbReference type="Proteomes" id="UP000244334">
    <property type="component" value="Unassembled WGS sequence"/>
</dbReference>
<comment type="caution">
    <text evidence="1">The sequence shown here is derived from an EMBL/GenBank/DDBJ whole genome shotgun (WGS) entry which is preliminary data.</text>
</comment>
<reference evidence="1" key="1">
    <citation type="submission" date="2018-04" db="EMBL/GenBank/DDBJ databases">
        <title>Genomes of the Obligate Erwinia dacicola and Facultative Enterobacter sp. OLF Endosymbionts of the Olive Fruit fly, Bactrocera oleae.</title>
        <authorList>
            <person name="Estes A.M."/>
            <person name="Hearn D.J."/>
            <person name="Agarwal S."/>
            <person name="Pierson E.A."/>
            <person name="Dunning-Hotopp J.C."/>
        </authorList>
    </citation>
    <scope>NUCLEOTIDE SEQUENCE [LARGE SCALE GENOMIC DNA]</scope>
    <source>
        <strain evidence="1">Oroville</strain>
    </source>
</reference>
<sequence>MLIQAALQRMVRPRKIDLRPRNLRNFLVQGAFRGTVAKLLMSGGFKFEVQR</sequence>
<name>A0A328TGD2_9GAMM</name>
<gene>
    <name evidence="1" type="ORF">ACZ87_03553</name>
</gene>
<keyword evidence="2" id="KW-1185">Reference proteome</keyword>
<evidence type="ECO:0000313" key="1">
    <source>
        <dbReference type="EMBL" id="RAP69657.1"/>
    </source>
</evidence>
<organism evidence="1 2">
    <name type="scientific">Candidatus Erwinia dacicola</name>
    <dbReference type="NCBI Taxonomy" id="252393"/>
    <lineage>
        <taxon>Bacteria</taxon>
        <taxon>Pseudomonadati</taxon>
        <taxon>Pseudomonadota</taxon>
        <taxon>Gammaproteobacteria</taxon>
        <taxon>Enterobacterales</taxon>
        <taxon>Erwiniaceae</taxon>
        <taxon>Erwinia</taxon>
    </lineage>
</organism>
<dbReference type="AlphaFoldDB" id="A0A328TGD2"/>
<protein>
    <submittedName>
        <fullName evidence="1">Uncharacterized protein</fullName>
    </submittedName>
</protein>
<accession>A0A328TGD2</accession>